<evidence type="ECO:0000256" key="5">
    <source>
        <dbReference type="ARBA" id="ARBA00023027"/>
    </source>
</evidence>
<dbReference type="Gene3D" id="1.20.82.10">
    <property type="entry name" value="ADP Ribosyl Cyclase, Chain A, domain 1"/>
    <property type="match status" value="1"/>
</dbReference>
<dbReference type="AlphaFoldDB" id="A0A091D6C4"/>
<reference evidence="7 8" key="1">
    <citation type="submission" date="2013-11" db="EMBL/GenBank/DDBJ databases">
        <title>The Damaraland mole rat (Fukomys damarensis) genome and evolution of African mole rats.</title>
        <authorList>
            <person name="Gladyshev V.N."/>
            <person name="Fang X."/>
        </authorList>
    </citation>
    <scope>NUCLEOTIDE SEQUENCE [LARGE SCALE GENOMIC DNA]</scope>
    <source>
        <tissue evidence="7">Liver</tissue>
    </source>
</reference>
<evidence type="ECO:0000256" key="3">
    <source>
        <dbReference type="ARBA" id="ARBA00022679"/>
    </source>
</evidence>
<keyword evidence="5" id="KW-0520">NAD</keyword>
<dbReference type="Gene3D" id="3.40.50.720">
    <property type="entry name" value="NAD(P)-binding Rossmann-like Domain"/>
    <property type="match status" value="1"/>
</dbReference>
<protein>
    <recommendedName>
        <fullName evidence="2">ADP-ribosyl cyclase/cyclic ADP-ribose hydrolase</fullName>
        <ecNumber evidence="2">3.2.2.6</ecNumber>
    </recommendedName>
</protein>
<dbReference type="Pfam" id="PF02267">
    <property type="entry name" value="Rib_hydrolayse"/>
    <property type="match status" value="1"/>
</dbReference>
<dbReference type="GO" id="GO:0016849">
    <property type="term" value="F:phosphorus-oxygen lyase activity"/>
    <property type="evidence" value="ECO:0007669"/>
    <property type="project" value="TreeGrafter"/>
</dbReference>
<sequence>MWTQLRWCGNGIISPCLTGYLENEMYGTVIERPVGPVGPLPSTHLNLGNAPGLLDLCAKEVYLQQPPAELWVEKGHLNTGGPKNPVKGERLEAHCPVLLQSVSVSTLYSPYAKFSSYFRCPSFYLRILIPLPNIVVRNVSKTDLKNDAVIRKNLEPLPLGISVEVLLLFEKDAKHFNQFWPVRSGIKYIPDPSSHRKYLRDCPFVWSELRKSIFLGRCAEYITLLSPQLGCFYCDLLQENEKRADNKEHRYYPTRDKNCTAIWEAFKVVLDKDPCSVLPSDYDLFVNLSRHSIPRDKSLFWENNHLLVTSYSENSRRFMSLCDVLYGRVGDFLSWCRQENASGLDYQSCPTSEDCENNAVDSYWKRASMQYSRDSSGMIYVMLNGSEPKGAYPTKSFFADFEIPYLQKDKVTQIEIWVMHDIGGHNVESCGEGSVKILEDRLEALGFRHSCVNDHTPVKLLMCVDHGTHPDCAFSSSAASTERGALSHFTGQSAALILPLLVALASDSQM</sequence>
<keyword evidence="6" id="KW-1015">Disulfide bond</keyword>
<dbReference type="GO" id="GO:0061809">
    <property type="term" value="F:NAD+ nucleosidase activity, cyclic ADP-ribose generating"/>
    <property type="evidence" value="ECO:0007669"/>
    <property type="project" value="UniProtKB-EC"/>
</dbReference>
<dbReference type="SUPFAM" id="SSF52309">
    <property type="entry name" value="N-(deoxy)ribosyltransferase-like"/>
    <property type="match status" value="1"/>
</dbReference>
<dbReference type="GO" id="GO:0030890">
    <property type="term" value="P:positive regulation of B cell proliferation"/>
    <property type="evidence" value="ECO:0007669"/>
    <property type="project" value="TreeGrafter"/>
</dbReference>
<dbReference type="GO" id="GO:0005886">
    <property type="term" value="C:plasma membrane"/>
    <property type="evidence" value="ECO:0007669"/>
    <property type="project" value="TreeGrafter"/>
</dbReference>
<dbReference type="GO" id="GO:0016740">
    <property type="term" value="F:transferase activity"/>
    <property type="evidence" value="ECO:0007669"/>
    <property type="project" value="UniProtKB-KW"/>
</dbReference>
<evidence type="ECO:0000313" key="7">
    <source>
        <dbReference type="EMBL" id="KFO25780.1"/>
    </source>
</evidence>
<dbReference type="PANTHER" id="PTHR10912">
    <property type="entry name" value="ADP-RIBOSYL CYCLASE"/>
    <property type="match status" value="1"/>
</dbReference>
<keyword evidence="8" id="KW-1185">Reference proteome</keyword>
<dbReference type="EMBL" id="KN123337">
    <property type="protein sequence ID" value="KFO25780.1"/>
    <property type="molecule type" value="Genomic_DNA"/>
</dbReference>
<comment type="similarity">
    <text evidence="1">Belongs to the ADP-ribosyl cyclase family.</text>
</comment>
<keyword evidence="3" id="KW-0808">Transferase</keyword>
<dbReference type="InterPro" id="IPR003193">
    <property type="entry name" value="ADP-ribosyl_cyclase"/>
</dbReference>
<proteinExistence type="inferred from homology"/>
<evidence type="ECO:0000256" key="1">
    <source>
        <dbReference type="ARBA" id="ARBA00005406"/>
    </source>
</evidence>
<dbReference type="STRING" id="885580.ENSFDAP00000022056"/>
<evidence type="ECO:0000313" key="8">
    <source>
        <dbReference type="Proteomes" id="UP000028990"/>
    </source>
</evidence>
<name>A0A091D6C4_FUKDA</name>
<dbReference type="EC" id="3.2.2.6" evidence="2"/>
<evidence type="ECO:0000256" key="4">
    <source>
        <dbReference type="ARBA" id="ARBA00022801"/>
    </source>
</evidence>
<keyword evidence="4" id="KW-0378">Hydrolase</keyword>
<dbReference type="PANTHER" id="PTHR10912:SF4">
    <property type="entry name" value="ADP-RIBOSYL CYCLASE_CYCLIC ADP-RIBOSE HYDROLASE 2"/>
    <property type="match status" value="1"/>
</dbReference>
<accession>A0A091D6C4</accession>
<organism evidence="7 8">
    <name type="scientific">Fukomys damarensis</name>
    <name type="common">Damaraland mole rat</name>
    <name type="synonym">Cryptomys damarensis</name>
    <dbReference type="NCBI Taxonomy" id="885580"/>
    <lineage>
        <taxon>Eukaryota</taxon>
        <taxon>Metazoa</taxon>
        <taxon>Chordata</taxon>
        <taxon>Craniata</taxon>
        <taxon>Vertebrata</taxon>
        <taxon>Euteleostomi</taxon>
        <taxon>Mammalia</taxon>
        <taxon>Eutheria</taxon>
        <taxon>Euarchontoglires</taxon>
        <taxon>Glires</taxon>
        <taxon>Rodentia</taxon>
        <taxon>Hystricomorpha</taxon>
        <taxon>Bathyergidae</taxon>
        <taxon>Fukomys</taxon>
    </lineage>
</organism>
<dbReference type="Proteomes" id="UP000028990">
    <property type="component" value="Unassembled WGS sequence"/>
</dbReference>
<evidence type="ECO:0000256" key="2">
    <source>
        <dbReference type="ARBA" id="ARBA00011982"/>
    </source>
</evidence>
<evidence type="ECO:0000256" key="6">
    <source>
        <dbReference type="ARBA" id="ARBA00023157"/>
    </source>
</evidence>
<gene>
    <name evidence="7" type="ORF">H920_12916</name>
</gene>
<dbReference type="CDD" id="cd04759">
    <property type="entry name" value="Rib_hydrolase"/>
    <property type="match status" value="1"/>
</dbReference>
<dbReference type="eggNOG" id="ENOG502S1HV">
    <property type="taxonomic scope" value="Eukaryota"/>
</dbReference>